<sequence>MADTREKQRLQARLADLRKSRQDHIDKVDEQGVQVYLHDGAIQECETWLAALDAPGALPTSSVLIVTCTLGPVRMEWALAVIGQTLPLWRTFKRNVIIGQTTVDARNKGVKQAQEEGFDYLFFWDDDVVPHDRLAVQHLLAVIDADDSIDLVGGIYPRKVTMEPIVAKDDHEKSGVWWGWRDGHAEQVYMTGTGFLIIRMASLAKIPVTDGRYFEVGDRTTDDFFFADWCAASKLKWYAAGNVVCDQIDLDGRLHEVEKAIPNFGEGIPVEELFPGAEVIGVDGETK</sequence>
<dbReference type="AlphaFoldDB" id="A0A0F9GPT6"/>
<dbReference type="InterPro" id="IPR001173">
    <property type="entry name" value="Glyco_trans_2-like"/>
</dbReference>
<dbReference type="Gene3D" id="3.90.550.40">
    <property type="match status" value="1"/>
</dbReference>
<evidence type="ECO:0000259" key="1">
    <source>
        <dbReference type="Pfam" id="PF00535"/>
    </source>
</evidence>
<dbReference type="InterPro" id="IPR029044">
    <property type="entry name" value="Nucleotide-diphossugar_trans"/>
</dbReference>
<dbReference type="SUPFAM" id="SSF53448">
    <property type="entry name" value="Nucleotide-diphospho-sugar transferases"/>
    <property type="match status" value="1"/>
</dbReference>
<gene>
    <name evidence="2" type="ORF">LCGC14_1799890</name>
</gene>
<feature type="domain" description="Glycosyltransferase 2-like" evidence="1">
    <location>
        <begin position="104"/>
        <end position="167"/>
    </location>
</feature>
<reference evidence="2" key="1">
    <citation type="journal article" date="2015" name="Nature">
        <title>Complex archaea that bridge the gap between prokaryotes and eukaryotes.</title>
        <authorList>
            <person name="Spang A."/>
            <person name="Saw J.H."/>
            <person name="Jorgensen S.L."/>
            <person name="Zaremba-Niedzwiedzka K."/>
            <person name="Martijn J."/>
            <person name="Lind A.E."/>
            <person name="van Eijk R."/>
            <person name="Schleper C."/>
            <person name="Guy L."/>
            <person name="Ettema T.J."/>
        </authorList>
    </citation>
    <scope>NUCLEOTIDE SEQUENCE</scope>
</reference>
<dbReference type="Pfam" id="PF00535">
    <property type="entry name" value="Glycos_transf_2"/>
    <property type="match status" value="1"/>
</dbReference>
<proteinExistence type="predicted"/>
<protein>
    <recommendedName>
        <fullName evidence="1">Glycosyltransferase 2-like domain-containing protein</fullName>
    </recommendedName>
</protein>
<comment type="caution">
    <text evidence="2">The sequence shown here is derived from an EMBL/GenBank/DDBJ whole genome shotgun (WGS) entry which is preliminary data.</text>
</comment>
<organism evidence="2">
    <name type="scientific">marine sediment metagenome</name>
    <dbReference type="NCBI Taxonomy" id="412755"/>
    <lineage>
        <taxon>unclassified sequences</taxon>
        <taxon>metagenomes</taxon>
        <taxon>ecological metagenomes</taxon>
    </lineage>
</organism>
<evidence type="ECO:0000313" key="2">
    <source>
        <dbReference type="EMBL" id="KKM00890.1"/>
    </source>
</evidence>
<accession>A0A0F9GPT6</accession>
<name>A0A0F9GPT6_9ZZZZ</name>
<dbReference type="EMBL" id="LAZR01017325">
    <property type="protein sequence ID" value="KKM00890.1"/>
    <property type="molecule type" value="Genomic_DNA"/>
</dbReference>